<organism evidence="2 3">
    <name type="scientific">Hemibagrus guttatus</name>
    <dbReference type="NCBI Taxonomy" id="175788"/>
    <lineage>
        <taxon>Eukaryota</taxon>
        <taxon>Metazoa</taxon>
        <taxon>Chordata</taxon>
        <taxon>Craniata</taxon>
        <taxon>Vertebrata</taxon>
        <taxon>Euteleostomi</taxon>
        <taxon>Actinopterygii</taxon>
        <taxon>Neopterygii</taxon>
        <taxon>Teleostei</taxon>
        <taxon>Ostariophysi</taxon>
        <taxon>Siluriformes</taxon>
        <taxon>Bagridae</taxon>
        <taxon>Hemibagrus</taxon>
    </lineage>
</organism>
<keyword evidence="3" id="KW-1185">Reference proteome</keyword>
<proteinExistence type="predicted"/>
<name>A0AAE0QDH8_9TELE</name>
<protein>
    <submittedName>
        <fullName evidence="2">Uncharacterized protein</fullName>
    </submittedName>
</protein>
<sequence length="221" mass="24578">MQHSVSQRFCNLPKQGSRLGMKSGQNKPTALNRLSGCTFQADSTVNIISDRFLASERADKEGKRDWRRVCGVCNLSAHTEIGLNRNRVRKSPIFDLAGKPEQAHVLTRSQGLGKRDIRVARRSSARLGRERLGASRLDSSTGKKKPVSRRNRTPRAGPESKRAERSGLAQPLYPTCGWETRLTRSTKERTRFPQTLASVLLYGCTESPLNYKDTAGALVAQ</sequence>
<gene>
    <name evidence="2" type="ORF">QTP70_000648</name>
</gene>
<evidence type="ECO:0000256" key="1">
    <source>
        <dbReference type="SAM" id="MobiDB-lite"/>
    </source>
</evidence>
<reference evidence="2" key="1">
    <citation type="submission" date="2023-06" db="EMBL/GenBank/DDBJ databases">
        <title>Male Hemibagrus guttatus genome.</title>
        <authorList>
            <person name="Bian C."/>
        </authorList>
    </citation>
    <scope>NUCLEOTIDE SEQUENCE</scope>
    <source>
        <strain evidence="2">Male_cb2023</strain>
        <tissue evidence="2">Muscle</tissue>
    </source>
</reference>
<dbReference type="Proteomes" id="UP001274896">
    <property type="component" value="Unassembled WGS sequence"/>
</dbReference>
<dbReference type="AlphaFoldDB" id="A0AAE0QDH8"/>
<evidence type="ECO:0000313" key="3">
    <source>
        <dbReference type="Proteomes" id="UP001274896"/>
    </source>
</evidence>
<dbReference type="EMBL" id="JAUCMX010000017">
    <property type="protein sequence ID" value="KAK3518451.1"/>
    <property type="molecule type" value="Genomic_DNA"/>
</dbReference>
<evidence type="ECO:0000313" key="2">
    <source>
        <dbReference type="EMBL" id="KAK3518451.1"/>
    </source>
</evidence>
<feature type="region of interest" description="Disordered" evidence="1">
    <location>
        <begin position="123"/>
        <end position="170"/>
    </location>
</feature>
<accession>A0AAE0QDH8</accession>
<comment type="caution">
    <text evidence="2">The sequence shown here is derived from an EMBL/GenBank/DDBJ whole genome shotgun (WGS) entry which is preliminary data.</text>
</comment>
<feature type="compositionally biased region" description="Basic residues" evidence="1">
    <location>
        <begin position="142"/>
        <end position="153"/>
    </location>
</feature>